<comment type="similarity">
    <text evidence="1">Belongs to the MDM20/NAA25 family.</text>
</comment>
<dbReference type="GO" id="GO:0031416">
    <property type="term" value="C:NatB complex"/>
    <property type="evidence" value="ECO:0007669"/>
    <property type="project" value="TreeGrafter"/>
</dbReference>
<evidence type="ECO:0000256" key="3">
    <source>
        <dbReference type="ARBA" id="ARBA00029872"/>
    </source>
</evidence>
<gene>
    <name evidence="4" type="primary">NAA25</name>
    <name evidence="4" type="ORF">SK128_004890</name>
</gene>
<dbReference type="Pfam" id="PF09797">
    <property type="entry name" value="NatB_MDM20"/>
    <property type="match status" value="1"/>
</dbReference>
<dbReference type="InterPro" id="IPR011990">
    <property type="entry name" value="TPR-like_helical_dom_sf"/>
</dbReference>
<feature type="non-terminal residue" evidence="4">
    <location>
        <position position="391"/>
    </location>
</feature>
<comment type="caution">
    <text evidence="4">The sequence shown here is derived from an EMBL/GenBank/DDBJ whole genome shotgun (WGS) entry which is preliminary data.</text>
</comment>
<dbReference type="EMBL" id="JAXCGZ010013402">
    <property type="protein sequence ID" value="KAK7072619.1"/>
    <property type="molecule type" value="Genomic_DNA"/>
</dbReference>
<dbReference type="PANTHER" id="PTHR22767:SF3">
    <property type="entry name" value="N-ALPHA-ACETYLTRANSFERASE 25, NATB AUXILIARY SUBUNIT"/>
    <property type="match status" value="1"/>
</dbReference>
<dbReference type="PANTHER" id="PTHR22767">
    <property type="entry name" value="N-TERMINAL ACETYLTRANSFERASE-RELATED"/>
    <property type="match status" value="1"/>
</dbReference>
<dbReference type="SUPFAM" id="SSF48452">
    <property type="entry name" value="TPR-like"/>
    <property type="match status" value="1"/>
</dbReference>
<evidence type="ECO:0000313" key="5">
    <source>
        <dbReference type="Proteomes" id="UP001381693"/>
    </source>
</evidence>
<dbReference type="InterPro" id="IPR019183">
    <property type="entry name" value="NAA25_NatB_aux_su"/>
</dbReference>
<evidence type="ECO:0000313" key="4">
    <source>
        <dbReference type="EMBL" id="KAK7072619.1"/>
    </source>
</evidence>
<evidence type="ECO:0000256" key="2">
    <source>
        <dbReference type="ARBA" id="ARBA00022803"/>
    </source>
</evidence>
<dbReference type="AlphaFoldDB" id="A0AAN8X5V7"/>
<dbReference type="Gene3D" id="1.25.40.1040">
    <property type="match status" value="1"/>
</dbReference>
<reference evidence="4 5" key="1">
    <citation type="submission" date="2023-11" db="EMBL/GenBank/DDBJ databases">
        <title>Halocaridina rubra genome assembly.</title>
        <authorList>
            <person name="Smith C."/>
        </authorList>
    </citation>
    <scope>NUCLEOTIDE SEQUENCE [LARGE SCALE GENOMIC DNA]</scope>
    <source>
        <strain evidence="4">EP-1</strain>
        <tissue evidence="4">Whole</tissue>
    </source>
</reference>
<accession>A0AAN8X5V7</accession>
<keyword evidence="2" id="KW-0802">TPR repeat</keyword>
<sequence length="391" mass="44484">MAGRAHVDDSVVERRLRPIYEWLDTGNNKKAVQEADKVLRKQPNLHCAKVLKGLALLRMNRRGECEALITSVIEEVPTDEATLQALTICFREMHQPERICSAYELAVKADPSNEELLSHLFMAYVRVGDYKNQQQTALKLYKLKPKNPYYFWAVMSHVMQAYKSSDPNGKKISLLLAERMITLFVKDGKIDAEAEVLTYLHILEIQNKYAEALGVLDSSLAEKVVHQPQNFLALKRATYLSRLSQWENAAAVCKELITTEPDNWQHYVEYIRVMMELKLSGSGESDPLVEAAAFLKNHKQNKALENSRAPILGLLQLALVLHEKGMDERTLELCGDFVEILQEYIRGYGDKLCCYGDIINFLPLVPKDRISDFLNYTKGLAQLNEDGIPIN</sequence>
<keyword evidence="5" id="KW-1185">Reference proteome</keyword>
<proteinExistence type="inferred from homology"/>
<protein>
    <recommendedName>
        <fullName evidence="3">N-terminal acetyltransferase B complex subunit MDM20 homolog</fullName>
    </recommendedName>
</protein>
<dbReference type="Proteomes" id="UP001381693">
    <property type="component" value="Unassembled WGS sequence"/>
</dbReference>
<organism evidence="4 5">
    <name type="scientific">Halocaridina rubra</name>
    <name type="common">Hawaiian red shrimp</name>
    <dbReference type="NCBI Taxonomy" id="373956"/>
    <lineage>
        <taxon>Eukaryota</taxon>
        <taxon>Metazoa</taxon>
        <taxon>Ecdysozoa</taxon>
        <taxon>Arthropoda</taxon>
        <taxon>Crustacea</taxon>
        <taxon>Multicrustacea</taxon>
        <taxon>Malacostraca</taxon>
        <taxon>Eumalacostraca</taxon>
        <taxon>Eucarida</taxon>
        <taxon>Decapoda</taxon>
        <taxon>Pleocyemata</taxon>
        <taxon>Caridea</taxon>
        <taxon>Atyoidea</taxon>
        <taxon>Atyidae</taxon>
        <taxon>Halocaridina</taxon>
    </lineage>
</organism>
<evidence type="ECO:0000256" key="1">
    <source>
        <dbReference type="ARBA" id="ARBA00006298"/>
    </source>
</evidence>
<name>A0AAN8X5V7_HALRR</name>